<feature type="binding site" evidence="7">
    <location>
        <begin position="218"/>
        <end position="223"/>
    </location>
    <ligand>
        <name>NAD(+)</name>
        <dbReference type="ChEBI" id="CHEBI:57540"/>
    </ligand>
</feature>
<evidence type="ECO:0000256" key="8">
    <source>
        <dbReference type="RuleBase" id="RU000548"/>
    </source>
</evidence>
<evidence type="ECO:0000256" key="7">
    <source>
        <dbReference type="PIRSR" id="PIRSR001109-2"/>
    </source>
</evidence>
<dbReference type="CDD" id="cd00401">
    <property type="entry name" value="SAHH"/>
    <property type="match status" value="1"/>
</dbReference>
<feature type="binding site" evidence="5">
    <location>
        <begin position="216"/>
        <end position="221"/>
    </location>
    <ligand>
        <name>NAD(+)</name>
        <dbReference type="ChEBI" id="CHEBI:57540"/>
    </ligand>
</feature>
<feature type="binding site" evidence="5 7">
    <location>
        <position position="239"/>
    </location>
    <ligand>
        <name>NAD(+)</name>
        <dbReference type="ChEBI" id="CHEBI:57540"/>
    </ligand>
</feature>
<dbReference type="SMART" id="SM00997">
    <property type="entry name" value="AdoHcyase_NAD"/>
    <property type="match status" value="1"/>
</dbReference>
<dbReference type="NCBIfam" id="NF004005">
    <property type="entry name" value="PRK05476.2-3"/>
    <property type="match status" value="1"/>
</dbReference>
<dbReference type="Pfam" id="PF00670">
    <property type="entry name" value="AdoHcyase_NAD"/>
    <property type="match status" value="1"/>
</dbReference>
<dbReference type="SUPFAM" id="SSF51735">
    <property type="entry name" value="NAD(P)-binding Rossmann-fold domains"/>
    <property type="match status" value="1"/>
</dbReference>
<dbReference type="Proteomes" id="UP000236488">
    <property type="component" value="Unassembled WGS sequence"/>
</dbReference>
<feature type="domain" description="S-adenosyl-L-homocysteine hydrolase NAD binding" evidence="10">
    <location>
        <begin position="187"/>
        <end position="348"/>
    </location>
</feature>
<evidence type="ECO:0000313" key="12">
    <source>
        <dbReference type="Proteomes" id="UP000236488"/>
    </source>
</evidence>
<comment type="cofactor">
    <cofactor evidence="5 7 8">
        <name>NAD(+)</name>
        <dbReference type="ChEBI" id="CHEBI:57540"/>
    </cofactor>
    <text evidence="5 7 8">Binds 1 NAD(+) per subunit.</text>
</comment>
<feature type="binding site" evidence="5 6">
    <location>
        <position position="55"/>
    </location>
    <ligand>
        <name>substrate</name>
    </ligand>
</feature>
<evidence type="ECO:0000256" key="2">
    <source>
        <dbReference type="ARBA" id="ARBA00022563"/>
    </source>
</evidence>
<feature type="binding site" evidence="5 7">
    <location>
        <begin position="153"/>
        <end position="155"/>
    </location>
    <ligand>
        <name>NAD(+)</name>
        <dbReference type="ChEBI" id="CHEBI:57540"/>
    </ligand>
</feature>
<gene>
    <name evidence="5" type="primary">ahcY</name>
    <name evidence="11" type="ORF">C2L80_11575</name>
</gene>
<dbReference type="NCBIfam" id="TIGR00936">
    <property type="entry name" value="ahcY"/>
    <property type="match status" value="1"/>
</dbReference>
<sequence>MSENHDIKDIELADEGLARILWADRDMPVLASIRERFERERPLEGVRIGACMHVTTETANLMRALSASGAKVALCASNPLSTQDDTAASLVRDFGVEVHAVAGEDAETYDRHIEAVIATDPQIVMDDGADLDTALHTKFADKLAGVVGGTEETTTGVVRLMSMAAEGALAYPVFNINDASTKHCFDNHYGTGQSTLDGIIRATNRLMCGRTIVISGYGYCGSGLALRAKGMGMRVIVCEVDPLKALEAHMEGYEVMPAAEAARFADVWVTVTGNCKVVDAPAFENMKDGAIICNSGHFDSEINLAWLEEHAVKKAELKPLVEEYTLADGRTVIVLAQGRLVNLSCAEGHPASVMDMSFANQALAAEYLFQHAGELENKVYDVPAAIDEGVARVKLETLGIAIDELTEEQIKYMNSWNFETL</sequence>
<proteinExistence type="inferred from homology"/>
<dbReference type="GO" id="GO:0033353">
    <property type="term" value="P:S-adenosylmethionine cycle"/>
    <property type="evidence" value="ECO:0007669"/>
    <property type="project" value="TreeGrafter"/>
</dbReference>
<feature type="binding site" evidence="5 7">
    <location>
        <begin position="295"/>
        <end position="297"/>
    </location>
    <ligand>
        <name>NAD(+)</name>
        <dbReference type="ChEBI" id="CHEBI:57540"/>
    </ligand>
</feature>
<dbReference type="InterPro" id="IPR000043">
    <property type="entry name" value="Adenosylhomocysteinase-like"/>
</dbReference>
<dbReference type="GO" id="GO:0004013">
    <property type="term" value="F:adenosylhomocysteinase activity"/>
    <property type="evidence" value="ECO:0007669"/>
    <property type="project" value="UniProtKB-UniRule"/>
</dbReference>
<comment type="function">
    <text evidence="5">May play a key role in the regulation of the intracellular concentration of adenosylhomocysteine.</text>
</comment>
<dbReference type="EC" id="3.13.2.1" evidence="5"/>
<dbReference type="SUPFAM" id="SSF52283">
    <property type="entry name" value="Formate/glycerate dehydrogenase catalytic domain-like"/>
    <property type="match status" value="1"/>
</dbReference>
<evidence type="ECO:0000256" key="1">
    <source>
        <dbReference type="ARBA" id="ARBA00007122"/>
    </source>
</evidence>
<dbReference type="GO" id="GO:0006730">
    <property type="term" value="P:one-carbon metabolic process"/>
    <property type="evidence" value="ECO:0007669"/>
    <property type="project" value="UniProtKB-UniRule"/>
</dbReference>
<comment type="catalytic activity">
    <reaction evidence="5 8">
        <text>S-adenosyl-L-homocysteine + H2O = L-homocysteine + adenosine</text>
        <dbReference type="Rhea" id="RHEA:21708"/>
        <dbReference type="ChEBI" id="CHEBI:15377"/>
        <dbReference type="ChEBI" id="CHEBI:16335"/>
        <dbReference type="ChEBI" id="CHEBI:57856"/>
        <dbReference type="ChEBI" id="CHEBI:58199"/>
        <dbReference type="EC" id="3.13.2.1"/>
    </reaction>
</comment>
<dbReference type="PANTHER" id="PTHR23420">
    <property type="entry name" value="ADENOSYLHOMOCYSTEINASE"/>
    <property type="match status" value="1"/>
</dbReference>
<evidence type="ECO:0000256" key="6">
    <source>
        <dbReference type="PIRSR" id="PIRSR001109-1"/>
    </source>
</evidence>
<dbReference type="GO" id="GO:0071269">
    <property type="term" value="P:L-homocysteine biosynthetic process"/>
    <property type="evidence" value="ECO:0007669"/>
    <property type="project" value="UniProtKB-UniRule"/>
</dbReference>
<evidence type="ECO:0000313" key="11">
    <source>
        <dbReference type="EMBL" id="PNV64501.1"/>
    </source>
</evidence>
<comment type="similarity">
    <text evidence="1 5 9">Belongs to the adenosylhomocysteinase family.</text>
</comment>
<accession>A0A2K2U2I9</accession>
<dbReference type="InterPro" id="IPR042172">
    <property type="entry name" value="Adenosylhomocyst_ase-like_sf"/>
</dbReference>
<evidence type="ECO:0000256" key="9">
    <source>
        <dbReference type="RuleBase" id="RU004166"/>
    </source>
</evidence>
<dbReference type="Gene3D" id="3.40.50.720">
    <property type="entry name" value="NAD(P)-binding Rossmann-like Domain"/>
    <property type="match status" value="1"/>
</dbReference>
<evidence type="ECO:0000256" key="3">
    <source>
        <dbReference type="ARBA" id="ARBA00022801"/>
    </source>
</evidence>
<dbReference type="InterPro" id="IPR015878">
    <property type="entry name" value="Ado_hCys_hydrolase_NAD-bd"/>
</dbReference>
<dbReference type="PANTHER" id="PTHR23420:SF0">
    <property type="entry name" value="ADENOSYLHOMOCYSTEINASE"/>
    <property type="match status" value="1"/>
</dbReference>
<protein>
    <recommendedName>
        <fullName evidence="5">Adenosylhomocysteinase</fullName>
        <ecNumber evidence="5">3.13.2.1</ecNumber>
    </recommendedName>
    <alternativeName>
        <fullName evidence="5">S-adenosyl-L-homocysteine hydrolase</fullName>
        <shortName evidence="5">AdoHcyase</shortName>
    </alternativeName>
</protein>
<dbReference type="PIRSF" id="PIRSF001109">
    <property type="entry name" value="Ad_hcy_hydrolase"/>
    <property type="match status" value="1"/>
</dbReference>
<keyword evidence="4 5" id="KW-0520">NAD</keyword>
<evidence type="ECO:0000256" key="4">
    <source>
        <dbReference type="ARBA" id="ARBA00023027"/>
    </source>
</evidence>
<feature type="binding site" evidence="5 6">
    <location>
        <position position="152"/>
    </location>
    <ligand>
        <name>substrate</name>
    </ligand>
</feature>
<dbReference type="GO" id="GO:0005829">
    <property type="term" value="C:cytosol"/>
    <property type="evidence" value="ECO:0007669"/>
    <property type="project" value="TreeGrafter"/>
</dbReference>
<feature type="binding site" evidence="5 6">
    <location>
        <position position="127"/>
    </location>
    <ligand>
        <name>substrate</name>
    </ligand>
</feature>
<feature type="binding site" evidence="7">
    <location>
        <position position="349"/>
    </location>
    <ligand>
        <name>NAD(+)</name>
        <dbReference type="ChEBI" id="CHEBI:57540"/>
    </ligand>
</feature>
<dbReference type="InterPro" id="IPR036291">
    <property type="entry name" value="NAD(P)-bd_dom_sf"/>
</dbReference>
<dbReference type="FunFam" id="3.40.50.720:FF:000004">
    <property type="entry name" value="Adenosylhomocysteinase"/>
    <property type="match status" value="1"/>
</dbReference>
<organism evidence="11 12">
    <name type="scientific">Rubneribacter badeniensis</name>
    <dbReference type="NCBI Taxonomy" id="2070688"/>
    <lineage>
        <taxon>Bacteria</taxon>
        <taxon>Bacillati</taxon>
        <taxon>Actinomycetota</taxon>
        <taxon>Coriobacteriia</taxon>
        <taxon>Eggerthellales</taxon>
        <taxon>Eggerthellaceae</taxon>
        <taxon>Rubneribacter</taxon>
    </lineage>
</organism>
<dbReference type="HAMAP" id="MF_00563">
    <property type="entry name" value="AdoHcyase"/>
    <property type="match status" value="1"/>
</dbReference>
<dbReference type="UniPathway" id="UPA00314">
    <property type="reaction ID" value="UER00076"/>
</dbReference>
<feature type="binding site" evidence="5 6">
    <location>
        <position position="182"/>
    </location>
    <ligand>
        <name>substrate</name>
    </ligand>
</feature>
<dbReference type="EMBL" id="PPEL01000092">
    <property type="protein sequence ID" value="PNV64501.1"/>
    <property type="molecule type" value="Genomic_DNA"/>
</dbReference>
<name>A0A2K2U2I9_9ACTN</name>
<dbReference type="Gene3D" id="3.40.50.1480">
    <property type="entry name" value="Adenosylhomocysteinase-like"/>
    <property type="match status" value="1"/>
</dbReference>
<dbReference type="RefSeq" id="WP_103263248.1">
    <property type="nucleotide sequence ID" value="NZ_PPEL01000092.1"/>
</dbReference>
<dbReference type="Pfam" id="PF05221">
    <property type="entry name" value="AdoHcyase"/>
    <property type="match status" value="1"/>
</dbReference>
<keyword evidence="5" id="KW-0963">Cytoplasm</keyword>
<evidence type="ECO:0000259" key="10">
    <source>
        <dbReference type="SMART" id="SM00997"/>
    </source>
</evidence>
<feature type="binding site" evidence="5">
    <location>
        <position position="274"/>
    </location>
    <ligand>
        <name>NAD(+)</name>
        <dbReference type="ChEBI" id="CHEBI:57540"/>
    </ligand>
</feature>
<comment type="caution">
    <text evidence="11">The sequence shown here is derived from an EMBL/GenBank/DDBJ whole genome shotgun (WGS) entry which is preliminary data.</text>
</comment>
<dbReference type="AlphaFoldDB" id="A0A2K2U2I9"/>
<reference evidence="11 12" key="1">
    <citation type="journal article" date="2018" name="Int. J. Syst. Evol. Microbiol.">
        <title>Rubneribacter badeniensis gen. nov., sp. nov. and Enteroscipio rubneri gen. nov., sp. nov., new members of the Eggerthellaceae isolated from human faeces.</title>
        <authorList>
            <person name="Danylec N."/>
            <person name="Gobl A."/>
            <person name="Stoll D.A."/>
            <person name="Hetzer B."/>
            <person name="Kulling S.E."/>
            <person name="Huch M."/>
        </authorList>
    </citation>
    <scope>NUCLEOTIDE SEQUENCE [LARGE SCALE GENOMIC DNA]</scope>
    <source>
        <strain evidence="11 12">ResAG-85</strain>
    </source>
</reference>
<keyword evidence="12" id="KW-1185">Reference proteome</keyword>
<keyword evidence="2 5" id="KW-0554">One-carbon metabolism</keyword>
<comment type="subcellular location">
    <subcellularLocation>
        <location evidence="5">Cytoplasm</location>
    </subcellularLocation>
</comment>
<comment type="pathway">
    <text evidence="5 8">Amino-acid biosynthesis; L-homocysteine biosynthesis; L-homocysteine from S-adenosyl-L-homocysteine: step 1/1.</text>
</comment>
<keyword evidence="3 5" id="KW-0378">Hydrolase</keyword>
<feature type="binding site" evidence="5 6">
    <location>
        <position position="186"/>
    </location>
    <ligand>
        <name>substrate</name>
    </ligand>
</feature>
<dbReference type="SMART" id="SM00996">
    <property type="entry name" value="AdoHcyase"/>
    <property type="match status" value="1"/>
</dbReference>
<feature type="binding site" evidence="5 7">
    <location>
        <position position="342"/>
    </location>
    <ligand>
        <name>NAD(+)</name>
        <dbReference type="ChEBI" id="CHEBI:57540"/>
    </ligand>
</feature>
<feature type="binding site" evidence="5">
    <location>
        <position position="187"/>
    </location>
    <ligand>
        <name>NAD(+)</name>
        <dbReference type="ChEBI" id="CHEBI:57540"/>
    </ligand>
</feature>
<evidence type="ECO:0000256" key="5">
    <source>
        <dbReference type="HAMAP-Rule" id="MF_00563"/>
    </source>
</evidence>